<name>A0A6C0JUM8_9ZZZZ</name>
<accession>A0A6C0JUM8</accession>
<protein>
    <submittedName>
        <fullName evidence="1">Uncharacterized protein</fullName>
    </submittedName>
</protein>
<proteinExistence type="predicted"/>
<reference evidence="1" key="1">
    <citation type="journal article" date="2020" name="Nature">
        <title>Giant virus diversity and host interactions through global metagenomics.</title>
        <authorList>
            <person name="Schulz F."/>
            <person name="Roux S."/>
            <person name="Paez-Espino D."/>
            <person name="Jungbluth S."/>
            <person name="Walsh D.A."/>
            <person name="Denef V.J."/>
            <person name="McMahon K.D."/>
            <person name="Konstantinidis K.T."/>
            <person name="Eloe-Fadrosh E.A."/>
            <person name="Kyrpides N.C."/>
            <person name="Woyke T."/>
        </authorList>
    </citation>
    <scope>NUCLEOTIDE SEQUENCE</scope>
    <source>
        <strain evidence="1">GVMAG-S-1062768-28</strain>
    </source>
</reference>
<evidence type="ECO:0000313" key="1">
    <source>
        <dbReference type="EMBL" id="QHU08410.1"/>
    </source>
</evidence>
<sequence length="111" mass="13046">MISLTHNRIKTRYNVDCGDAIINFEYDNVVYKLSKKCVLTCTNIYSGGNSYILYMPFEQIYKVDLNRWIEDKGKRIEQLNVKFTDMISKLQNLIDNYNFGLDGPVYNENIL</sequence>
<dbReference type="EMBL" id="MN740696">
    <property type="protein sequence ID" value="QHU08410.1"/>
    <property type="molecule type" value="Genomic_DNA"/>
</dbReference>
<dbReference type="AlphaFoldDB" id="A0A6C0JUM8"/>
<organism evidence="1">
    <name type="scientific">viral metagenome</name>
    <dbReference type="NCBI Taxonomy" id="1070528"/>
    <lineage>
        <taxon>unclassified sequences</taxon>
        <taxon>metagenomes</taxon>
        <taxon>organismal metagenomes</taxon>
    </lineage>
</organism>